<dbReference type="Gene3D" id="3.40.710.10">
    <property type="entry name" value="DD-peptidase/beta-lactamase superfamily"/>
    <property type="match status" value="1"/>
</dbReference>
<dbReference type="PRINTS" id="PR00118">
    <property type="entry name" value="BLACTAMASEA"/>
</dbReference>
<protein>
    <recommendedName>
        <fullName evidence="3 6">Beta-lactamase</fullName>
        <ecNumber evidence="3 6">3.5.2.6</ecNumber>
    </recommendedName>
</protein>
<evidence type="ECO:0000256" key="1">
    <source>
        <dbReference type="ARBA" id="ARBA00001526"/>
    </source>
</evidence>
<comment type="similarity">
    <text evidence="2 6">Belongs to the class-A beta-lactamase family.</text>
</comment>
<keyword evidence="9" id="KW-1185">Reference proteome</keyword>
<sequence length="303" mass="32774">MPLFPFPDRRAALGLLLAGTSQFAGSTMQTAAKSLKALEAEAGGRLGVSILDTSNGELVGHRQNERFALCSTFKLILAAEVLRDIDLGLLQRDQFVSYNQSDMVPHAPVTQAHLAEGGMRLIDLARATQVTSDNPAANLLIRLLGGPQAVTRRFREAGDRVTRLDRYEPMLNLVEPGSQFDTTSPAAMARLVARYLIGDYLSDLAKRSLTGWLVETTTGLRRIRAGLPSGWRAGDKTGTVVGTNGQDFYNDVAIIWPPSHRPLIVAAYYNPAVSSAEINPLHEAVLASVGRIATTRAIIGWKA</sequence>
<dbReference type="AlphaFoldDB" id="A0A2P2ECY7"/>
<feature type="domain" description="Beta-lactamase class A catalytic" evidence="7">
    <location>
        <begin position="47"/>
        <end position="268"/>
    </location>
</feature>
<evidence type="ECO:0000256" key="5">
    <source>
        <dbReference type="ARBA" id="ARBA00023251"/>
    </source>
</evidence>
<keyword evidence="4 6" id="KW-0378">Hydrolase</keyword>
<evidence type="ECO:0000256" key="6">
    <source>
        <dbReference type="RuleBase" id="RU361140"/>
    </source>
</evidence>
<organism evidence="8 9">
    <name type="scientific">Candidatus Phycosocius bacilliformis</name>
    <dbReference type="NCBI Taxonomy" id="1445552"/>
    <lineage>
        <taxon>Bacteria</taxon>
        <taxon>Pseudomonadati</taxon>
        <taxon>Pseudomonadota</taxon>
        <taxon>Alphaproteobacteria</taxon>
        <taxon>Caulobacterales</taxon>
        <taxon>Caulobacterales incertae sedis</taxon>
        <taxon>Candidatus Phycosocius</taxon>
    </lineage>
</organism>
<dbReference type="PANTHER" id="PTHR35333:SF3">
    <property type="entry name" value="BETA-LACTAMASE-TYPE TRANSPEPTIDASE FOLD CONTAINING PROTEIN"/>
    <property type="match status" value="1"/>
</dbReference>
<dbReference type="GO" id="GO:0008800">
    <property type="term" value="F:beta-lactamase activity"/>
    <property type="evidence" value="ECO:0007669"/>
    <property type="project" value="UniProtKB-UniRule"/>
</dbReference>
<dbReference type="Proteomes" id="UP000245086">
    <property type="component" value="Unassembled WGS sequence"/>
</dbReference>
<evidence type="ECO:0000259" key="7">
    <source>
        <dbReference type="Pfam" id="PF13354"/>
    </source>
</evidence>
<dbReference type="NCBIfam" id="NF033103">
    <property type="entry name" value="bla_class_A"/>
    <property type="match status" value="1"/>
</dbReference>
<dbReference type="RefSeq" id="WP_108985803.1">
    <property type="nucleotide sequence ID" value="NZ_BFBR01000009.1"/>
</dbReference>
<dbReference type="Pfam" id="PF13354">
    <property type="entry name" value="Beta-lactamase2"/>
    <property type="match status" value="1"/>
</dbReference>
<dbReference type="SUPFAM" id="SSF56601">
    <property type="entry name" value="beta-lactamase/transpeptidase-like"/>
    <property type="match status" value="1"/>
</dbReference>
<evidence type="ECO:0000256" key="2">
    <source>
        <dbReference type="ARBA" id="ARBA00009009"/>
    </source>
</evidence>
<name>A0A2P2ECY7_9PROT</name>
<dbReference type="GO" id="GO:0046677">
    <property type="term" value="P:response to antibiotic"/>
    <property type="evidence" value="ECO:0007669"/>
    <property type="project" value="UniProtKB-UniRule"/>
</dbReference>
<dbReference type="InterPro" id="IPR045155">
    <property type="entry name" value="Beta-lactam_cat"/>
</dbReference>
<accession>A0A2P2ECY7</accession>
<keyword evidence="5 6" id="KW-0046">Antibiotic resistance</keyword>
<comment type="caution">
    <text evidence="8">The sequence shown here is derived from an EMBL/GenBank/DDBJ whole genome shotgun (WGS) entry which is preliminary data.</text>
</comment>
<proteinExistence type="inferred from homology"/>
<dbReference type="EMBL" id="BFBR01000009">
    <property type="protein sequence ID" value="GBF58937.1"/>
    <property type="molecule type" value="Genomic_DNA"/>
</dbReference>
<dbReference type="EC" id="3.5.2.6" evidence="3 6"/>
<dbReference type="InterPro" id="IPR000871">
    <property type="entry name" value="Beta-lactam_class-A"/>
</dbReference>
<dbReference type="PROSITE" id="PS00146">
    <property type="entry name" value="BETA_LACTAMASE_A"/>
    <property type="match status" value="1"/>
</dbReference>
<evidence type="ECO:0000313" key="9">
    <source>
        <dbReference type="Proteomes" id="UP000245086"/>
    </source>
</evidence>
<dbReference type="GO" id="GO:0030655">
    <property type="term" value="P:beta-lactam antibiotic catabolic process"/>
    <property type="evidence" value="ECO:0007669"/>
    <property type="project" value="InterPro"/>
</dbReference>
<dbReference type="OrthoDB" id="9784149at2"/>
<dbReference type="InterPro" id="IPR012338">
    <property type="entry name" value="Beta-lactam/transpept-like"/>
</dbReference>
<evidence type="ECO:0000256" key="3">
    <source>
        <dbReference type="ARBA" id="ARBA00012865"/>
    </source>
</evidence>
<comment type="catalytic activity">
    <reaction evidence="1 6">
        <text>a beta-lactam + H2O = a substituted beta-amino acid</text>
        <dbReference type="Rhea" id="RHEA:20401"/>
        <dbReference type="ChEBI" id="CHEBI:15377"/>
        <dbReference type="ChEBI" id="CHEBI:35627"/>
        <dbReference type="ChEBI" id="CHEBI:140347"/>
        <dbReference type="EC" id="3.5.2.6"/>
    </reaction>
</comment>
<gene>
    <name evidence="8" type="primary">blaP</name>
    <name evidence="8" type="ORF">PbB2_02628</name>
</gene>
<dbReference type="InterPro" id="IPR023650">
    <property type="entry name" value="Beta-lactam_class-A_AS"/>
</dbReference>
<reference evidence="8 9" key="1">
    <citation type="journal article" date="2018" name="Genome Announc.">
        <title>Draft Genome Sequence of "Candidatus Phycosocius bacilliformis," an Alphaproteobacterial Ectosymbiont of the Hydrocarbon-Producing Green Alga Botryococcus braunii.</title>
        <authorList>
            <person name="Tanabe Y."/>
            <person name="Yamaguchi H."/>
            <person name="Watanabe M.M."/>
        </authorList>
    </citation>
    <scope>NUCLEOTIDE SEQUENCE [LARGE SCALE GENOMIC DNA]</scope>
    <source>
        <strain evidence="8 9">BOTRYCO-2</strain>
    </source>
</reference>
<dbReference type="PANTHER" id="PTHR35333">
    <property type="entry name" value="BETA-LACTAMASE"/>
    <property type="match status" value="1"/>
</dbReference>
<evidence type="ECO:0000256" key="4">
    <source>
        <dbReference type="ARBA" id="ARBA00022801"/>
    </source>
</evidence>
<evidence type="ECO:0000313" key="8">
    <source>
        <dbReference type="EMBL" id="GBF58937.1"/>
    </source>
</evidence>